<gene>
    <name evidence="7" type="ORF">C496_12739</name>
</gene>
<sequence>MLTLALVSWLGIIKSVGFGQAIVKRMSEDEEPNAYLAAGATVKAVLTALVAFGVLVFHDQVNAYVGRPVAEFVVLLLIVSIFSELVSSALKGSHRVHVYAPLSTVKEGARSIAMIGLVVLGLELTGMLVGHAVGTAVIAVIGIWIVRPTIVFPKWRHVTRLFDFAKFSWLGNMRNKTFNDMDIIVLGVFVPAGLTGVYAVAYTLAKFLDLFGSAIQTTLFPELSKRSVSGDTDMVRTLTNDALSYAGLFLIPGIVGAVILGDRLMLVYGDGFEIGAQVLPILLVGILAYTYNKQLLNTLNAIDRPDLAFRANAVFIGSNLVLNVTLIYSIGWLGAAIATASSAGVGLAFGYYYARQHVGFRIPVSEIAKQCSAALFMGVVVYAARALGEPRSIADYNEVFVVLLVGLGAVVYFLVLLSISSAFRTTVINNLPFDVPYILDR</sequence>
<dbReference type="eggNOG" id="arCOG02209">
    <property type="taxonomic scope" value="Archaea"/>
</dbReference>
<dbReference type="PATRIC" id="fig|1114856.3.peg.2654"/>
<dbReference type="Pfam" id="PF13440">
    <property type="entry name" value="Polysacc_synt_3"/>
    <property type="match status" value="1"/>
</dbReference>
<evidence type="ECO:0000256" key="3">
    <source>
        <dbReference type="ARBA" id="ARBA00022692"/>
    </source>
</evidence>
<feature type="transmembrane region" description="Helical" evidence="6">
    <location>
        <begin position="242"/>
        <end position="260"/>
    </location>
</feature>
<feature type="transmembrane region" description="Helical" evidence="6">
    <location>
        <begin position="330"/>
        <end position="354"/>
    </location>
</feature>
<evidence type="ECO:0000256" key="5">
    <source>
        <dbReference type="ARBA" id="ARBA00023136"/>
    </source>
</evidence>
<name>L9VSM2_9EURY</name>
<comment type="caution">
    <text evidence="7">The sequence shown here is derived from an EMBL/GenBank/DDBJ whole genome shotgun (WGS) entry which is preliminary data.</text>
</comment>
<keyword evidence="4 6" id="KW-1133">Transmembrane helix</keyword>
<feature type="transmembrane region" description="Helical" evidence="6">
    <location>
        <begin position="35"/>
        <end position="57"/>
    </location>
</feature>
<evidence type="ECO:0000256" key="2">
    <source>
        <dbReference type="ARBA" id="ARBA00022475"/>
    </source>
</evidence>
<feature type="transmembrane region" description="Helical" evidence="6">
    <location>
        <begin position="272"/>
        <end position="291"/>
    </location>
</feature>
<dbReference type="AlphaFoldDB" id="L9VSM2"/>
<accession>L9VSM2</accession>
<proteinExistence type="predicted"/>
<dbReference type="STRING" id="1114856.GCA_000383975_02971"/>
<feature type="transmembrane region" description="Helical" evidence="6">
    <location>
        <begin position="69"/>
        <end position="90"/>
    </location>
</feature>
<dbReference type="PANTHER" id="PTHR30250">
    <property type="entry name" value="PST FAMILY PREDICTED COLANIC ACID TRANSPORTER"/>
    <property type="match status" value="1"/>
</dbReference>
<organism evidence="7 8">
    <name type="scientific">Natronorubrum tibetense GA33</name>
    <dbReference type="NCBI Taxonomy" id="1114856"/>
    <lineage>
        <taxon>Archaea</taxon>
        <taxon>Methanobacteriati</taxon>
        <taxon>Methanobacteriota</taxon>
        <taxon>Stenosarchaea group</taxon>
        <taxon>Halobacteria</taxon>
        <taxon>Halobacteriales</taxon>
        <taxon>Natrialbaceae</taxon>
        <taxon>Natronorubrum</taxon>
    </lineage>
</organism>
<evidence type="ECO:0000256" key="6">
    <source>
        <dbReference type="SAM" id="Phobius"/>
    </source>
</evidence>
<reference evidence="7 8" key="1">
    <citation type="journal article" date="2014" name="PLoS Genet.">
        <title>Phylogenetically driven sequencing of extremely halophilic archaea reveals strategies for static and dynamic osmo-response.</title>
        <authorList>
            <person name="Becker E.A."/>
            <person name="Seitzer P.M."/>
            <person name="Tritt A."/>
            <person name="Larsen D."/>
            <person name="Krusor M."/>
            <person name="Yao A.I."/>
            <person name="Wu D."/>
            <person name="Madern D."/>
            <person name="Eisen J.A."/>
            <person name="Darling A.E."/>
            <person name="Facciotti M.T."/>
        </authorList>
    </citation>
    <scope>NUCLEOTIDE SEQUENCE [LARGE SCALE GENOMIC DNA]</scope>
    <source>
        <strain evidence="7 8">GA33</strain>
    </source>
</reference>
<evidence type="ECO:0000313" key="7">
    <source>
        <dbReference type="EMBL" id="ELY40021.1"/>
    </source>
</evidence>
<keyword evidence="8" id="KW-1185">Reference proteome</keyword>
<keyword evidence="5 6" id="KW-0472">Membrane</keyword>
<dbReference type="EMBL" id="AOHW01000035">
    <property type="protein sequence ID" value="ELY40021.1"/>
    <property type="molecule type" value="Genomic_DNA"/>
</dbReference>
<evidence type="ECO:0000256" key="4">
    <source>
        <dbReference type="ARBA" id="ARBA00022989"/>
    </source>
</evidence>
<dbReference type="PANTHER" id="PTHR30250:SF28">
    <property type="entry name" value="POLYSACCHARIDE BIOSYNTHESIS PROTEIN"/>
    <property type="match status" value="1"/>
</dbReference>
<protein>
    <submittedName>
        <fullName evidence="7">Polysaccharide biosynthesis protein</fullName>
    </submittedName>
</protein>
<feature type="transmembrane region" description="Helical" evidence="6">
    <location>
        <begin position="124"/>
        <end position="146"/>
    </location>
</feature>
<comment type="subcellular location">
    <subcellularLocation>
        <location evidence="1">Cell membrane</location>
        <topology evidence="1">Multi-pass membrane protein</topology>
    </subcellularLocation>
</comment>
<feature type="transmembrane region" description="Helical" evidence="6">
    <location>
        <begin position="399"/>
        <end position="419"/>
    </location>
</feature>
<evidence type="ECO:0000256" key="1">
    <source>
        <dbReference type="ARBA" id="ARBA00004651"/>
    </source>
</evidence>
<dbReference type="InterPro" id="IPR050833">
    <property type="entry name" value="Poly_Biosynth_Transport"/>
</dbReference>
<feature type="transmembrane region" description="Helical" evidence="6">
    <location>
        <begin position="183"/>
        <end position="205"/>
    </location>
</feature>
<dbReference type="Proteomes" id="UP000011599">
    <property type="component" value="Unassembled WGS sequence"/>
</dbReference>
<dbReference type="GO" id="GO:0005886">
    <property type="term" value="C:plasma membrane"/>
    <property type="evidence" value="ECO:0007669"/>
    <property type="project" value="UniProtKB-SubCell"/>
</dbReference>
<feature type="transmembrane region" description="Helical" evidence="6">
    <location>
        <begin position="366"/>
        <end position="387"/>
    </location>
</feature>
<keyword evidence="2" id="KW-1003">Cell membrane</keyword>
<evidence type="ECO:0000313" key="8">
    <source>
        <dbReference type="Proteomes" id="UP000011599"/>
    </source>
</evidence>
<keyword evidence="3 6" id="KW-0812">Transmembrane</keyword>